<accession>A0A1E3XD49</accession>
<comment type="caution">
    <text evidence="1">The sequence shown here is derived from an EMBL/GenBank/DDBJ whole genome shotgun (WGS) entry which is preliminary data.</text>
</comment>
<evidence type="ECO:0000313" key="1">
    <source>
        <dbReference type="EMBL" id="ODS33556.1"/>
    </source>
</evidence>
<dbReference type="AlphaFoldDB" id="A0A1E3XD49"/>
<gene>
    <name evidence="1" type="ORF">SCARUB_01290</name>
</gene>
<proteinExistence type="predicted"/>
<dbReference type="Proteomes" id="UP000094056">
    <property type="component" value="Unassembled WGS sequence"/>
</dbReference>
<evidence type="ECO:0000313" key="2">
    <source>
        <dbReference type="Proteomes" id="UP000094056"/>
    </source>
</evidence>
<protein>
    <submittedName>
        <fullName evidence="1">Uncharacterized protein</fullName>
    </submittedName>
</protein>
<dbReference type="EMBL" id="MAYW01000025">
    <property type="protein sequence ID" value="ODS33556.1"/>
    <property type="molecule type" value="Genomic_DNA"/>
</dbReference>
<organism evidence="1 2">
    <name type="scientific">Candidatus Scalindua rubra</name>
    <dbReference type="NCBI Taxonomy" id="1872076"/>
    <lineage>
        <taxon>Bacteria</taxon>
        <taxon>Pseudomonadati</taxon>
        <taxon>Planctomycetota</taxon>
        <taxon>Candidatus Brocadiia</taxon>
        <taxon>Candidatus Brocadiales</taxon>
        <taxon>Candidatus Scalinduaceae</taxon>
        <taxon>Candidatus Scalindua</taxon>
    </lineage>
</organism>
<name>A0A1E3XD49_9BACT</name>
<reference evidence="1 2" key="1">
    <citation type="submission" date="2016-07" db="EMBL/GenBank/DDBJ databases">
        <title>Draft genome of Scalindua rubra, obtained from a brine-seawater interface in the Red Sea, sheds light on salt adaptation in anammox bacteria.</title>
        <authorList>
            <person name="Speth D.R."/>
            <person name="Lagkouvardos I."/>
            <person name="Wang Y."/>
            <person name="Qian P.-Y."/>
            <person name="Dutilh B.E."/>
            <person name="Jetten M.S."/>
        </authorList>
    </citation>
    <scope>NUCLEOTIDE SEQUENCE [LARGE SCALE GENOMIC DNA]</scope>
    <source>
        <strain evidence="1">BSI-1</strain>
    </source>
</reference>
<sequence length="161" mass="18607">MKKVEVIDRIQVKGKRYNVPAEDVEIERLIKRCLSIKKKIGSMKEDLEGVESRLIEIARARREGTTTVTLNGISVQSLITFRESYQVKNEIIDIKKSLGPLFTRFFTKKEEFKATGDFKKFMESDHALGIKNPRKVKAEILKYVSVKETKPSVKMEPQFLK</sequence>